<accession>A0A0R2G1H7</accession>
<organism evidence="1 2">
    <name type="scientific">Weissella halotolerans DSM 20190</name>
    <dbReference type="NCBI Taxonomy" id="1123500"/>
    <lineage>
        <taxon>Bacteria</taxon>
        <taxon>Bacillati</taxon>
        <taxon>Bacillota</taxon>
        <taxon>Bacilli</taxon>
        <taxon>Lactobacillales</taxon>
        <taxon>Lactobacillaceae</taxon>
        <taxon>Weissella</taxon>
    </lineage>
</organism>
<reference evidence="1 2" key="1">
    <citation type="journal article" date="2015" name="Genome Announc.">
        <title>Expanding the biotechnology potential of lactobacilli through comparative genomics of 213 strains and associated genera.</title>
        <authorList>
            <person name="Sun Z."/>
            <person name="Harris H.M."/>
            <person name="McCann A."/>
            <person name="Guo C."/>
            <person name="Argimon S."/>
            <person name="Zhang W."/>
            <person name="Yang X."/>
            <person name="Jeffery I.B."/>
            <person name="Cooney J.C."/>
            <person name="Kagawa T.F."/>
            <person name="Liu W."/>
            <person name="Song Y."/>
            <person name="Salvetti E."/>
            <person name="Wrobel A."/>
            <person name="Rasinkangas P."/>
            <person name="Parkhill J."/>
            <person name="Rea M.C."/>
            <person name="O'Sullivan O."/>
            <person name="Ritari J."/>
            <person name="Douillard F.P."/>
            <person name="Paul Ross R."/>
            <person name="Yang R."/>
            <person name="Briner A.E."/>
            <person name="Felis G.E."/>
            <person name="de Vos W.M."/>
            <person name="Barrangou R."/>
            <person name="Klaenhammer T.R."/>
            <person name="Caufield P.W."/>
            <person name="Cui Y."/>
            <person name="Zhang H."/>
            <person name="O'Toole P.W."/>
        </authorList>
    </citation>
    <scope>NUCLEOTIDE SEQUENCE [LARGE SCALE GENOMIC DNA]</scope>
    <source>
        <strain evidence="1 2">DSM 20190</strain>
    </source>
</reference>
<dbReference type="eggNOG" id="ENOG5033BSS">
    <property type="taxonomic scope" value="Bacteria"/>
</dbReference>
<gene>
    <name evidence="1" type="ORF">IV68_GL001273</name>
</gene>
<evidence type="ECO:0000313" key="1">
    <source>
        <dbReference type="EMBL" id="KRN30845.1"/>
    </source>
</evidence>
<dbReference type="STRING" id="1123500.GCA_000420365_01280"/>
<protein>
    <submittedName>
        <fullName evidence="1">Uncharacterized protein</fullName>
    </submittedName>
</protein>
<proteinExistence type="predicted"/>
<comment type="caution">
    <text evidence="1">The sequence shown here is derived from an EMBL/GenBank/DDBJ whole genome shotgun (WGS) entry which is preliminary data.</text>
</comment>
<dbReference type="InParanoid" id="A0A0R2G1H7"/>
<dbReference type="RefSeq" id="WP_022791991.1">
    <property type="nucleotide sequence ID" value="NZ_ATUU01000005.1"/>
</dbReference>
<dbReference type="Proteomes" id="UP000051296">
    <property type="component" value="Unassembled WGS sequence"/>
</dbReference>
<dbReference type="AlphaFoldDB" id="A0A0R2G1H7"/>
<dbReference type="OrthoDB" id="2146345at2"/>
<name>A0A0R2G1H7_9LACO</name>
<dbReference type="EMBL" id="JQAX01000005">
    <property type="protein sequence ID" value="KRN30845.1"/>
    <property type="molecule type" value="Genomic_DNA"/>
</dbReference>
<sequence>MDYAASLEALRLGQMTELVIEPQDFPAFFNVWRDYPYQNAIVGQAGRGGIVTYRAAKEQEA</sequence>
<keyword evidence="2" id="KW-1185">Reference proteome</keyword>
<dbReference type="PATRIC" id="fig|1123500.6.peg.1271"/>
<evidence type="ECO:0000313" key="2">
    <source>
        <dbReference type="Proteomes" id="UP000051296"/>
    </source>
</evidence>